<evidence type="ECO:0000259" key="9">
    <source>
        <dbReference type="Pfam" id="PF05183"/>
    </source>
</evidence>
<comment type="similarity">
    <text evidence="1 8">Belongs to the RdRP family.</text>
</comment>
<protein>
    <recommendedName>
        <fullName evidence="8">RNA-dependent RNA polymerase</fullName>
        <ecNumber evidence="8">2.7.7.48</ecNumber>
    </recommendedName>
</protein>
<evidence type="ECO:0000256" key="8">
    <source>
        <dbReference type="RuleBase" id="RU363098"/>
    </source>
</evidence>
<evidence type="ECO:0000256" key="6">
    <source>
        <dbReference type="ARBA" id="ARBA00023158"/>
    </source>
</evidence>
<keyword evidence="6" id="KW-0943">RNA-mediated gene silencing</keyword>
<name>A0AAV6VCK3_9ARAC</name>
<dbReference type="GO" id="GO:0031380">
    <property type="term" value="C:nuclear RNA-directed RNA polymerase complex"/>
    <property type="evidence" value="ECO:0007669"/>
    <property type="project" value="TreeGrafter"/>
</dbReference>
<feature type="domain" description="RDRP core" evidence="9">
    <location>
        <begin position="456"/>
        <end position="1026"/>
    </location>
</feature>
<evidence type="ECO:0000256" key="7">
    <source>
        <dbReference type="ARBA" id="ARBA00048744"/>
    </source>
</evidence>
<evidence type="ECO:0000259" key="11">
    <source>
        <dbReference type="Pfam" id="PF26253"/>
    </source>
</evidence>
<dbReference type="GO" id="GO:0003968">
    <property type="term" value="F:RNA-directed RNA polymerase activity"/>
    <property type="evidence" value="ECO:0007669"/>
    <property type="project" value="UniProtKB-KW"/>
</dbReference>
<dbReference type="GO" id="GO:0003723">
    <property type="term" value="F:RNA binding"/>
    <property type="evidence" value="ECO:0007669"/>
    <property type="project" value="UniProtKB-KW"/>
</dbReference>
<dbReference type="PANTHER" id="PTHR23079">
    <property type="entry name" value="RNA-DEPENDENT RNA POLYMERASE"/>
    <property type="match status" value="1"/>
</dbReference>
<evidence type="ECO:0000256" key="4">
    <source>
        <dbReference type="ARBA" id="ARBA00022695"/>
    </source>
</evidence>
<feature type="domain" description="PH-like" evidence="10">
    <location>
        <begin position="118"/>
        <end position="311"/>
    </location>
</feature>
<feature type="domain" description="RDRP C-terminal head" evidence="11">
    <location>
        <begin position="1048"/>
        <end position="1188"/>
    </location>
</feature>
<keyword evidence="13" id="KW-1185">Reference proteome</keyword>
<dbReference type="Pfam" id="PF26253">
    <property type="entry name" value="RdRP_head"/>
    <property type="match status" value="1"/>
</dbReference>
<gene>
    <name evidence="12" type="ORF">JTE90_002891</name>
</gene>
<keyword evidence="3 8" id="KW-0808">Transferase</keyword>
<dbReference type="InterPro" id="IPR057596">
    <property type="entry name" value="RDRP_core"/>
</dbReference>
<dbReference type="Pfam" id="PF25359">
    <property type="entry name" value="PH_met_RdRP"/>
    <property type="match status" value="1"/>
</dbReference>
<dbReference type="GO" id="GO:0030422">
    <property type="term" value="P:siRNA processing"/>
    <property type="evidence" value="ECO:0007669"/>
    <property type="project" value="TreeGrafter"/>
</dbReference>
<reference evidence="12 13" key="1">
    <citation type="journal article" date="2022" name="Nat. Ecol. Evol.">
        <title>A masculinizing supergene underlies an exaggerated male reproductive morph in a spider.</title>
        <authorList>
            <person name="Hendrickx F."/>
            <person name="De Corte Z."/>
            <person name="Sonet G."/>
            <person name="Van Belleghem S.M."/>
            <person name="Kostlbacher S."/>
            <person name="Vangestel C."/>
        </authorList>
    </citation>
    <scope>NUCLEOTIDE SEQUENCE [LARGE SCALE GENOMIC DNA]</scope>
    <source>
        <strain evidence="12">W744_W776</strain>
    </source>
</reference>
<evidence type="ECO:0000313" key="13">
    <source>
        <dbReference type="Proteomes" id="UP000827092"/>
    </source>
</evidence>
<evidence type="ECO:0000259" key="10">
    <source>
        <dbReference type="Pfam" id="PF25359"/>
    </source>
</evidence>
<accession>A0AAV6VCK3</accession>
<evidence type="ECO:0000313" key="12">
    <source>
        <dbReference type="EMBL" id="KAG8193633.1"/>
    </source>
</evidence>
<dbReference type="InterPro" id="IPR057493">
    <property type="entry name" value="PH_RdRP-assoc"/>
</dbReference>
<proteinExistence type="inferred from homology"/>
<comment type="catalytic activity">
    <reaction evidence="7 8">
        <text>RNA(n) + a ribonucleoside 5'-triphosphate = RNA(n+1) + diphosphate</text>
        <dbReference type="Rhea" id="RHEA:21248"/>
        <dbReference type="Rhea" id="RHEA-COMP:14527"/>
        <dbReference type="Rhea" id="RHEA-COMP:17342"/>
        <dbReference type="ChEBI" id="CHEBI:33019"/>
        <dbReference type="ChEBI" id="CHEBI:61557"/>
        <dbReference type="ChEBI" id="CHEBI:140395"/>
        <dbReference type="EC" id="2.7.7.48"/>
    </reaction>
</comment>
<dbReference type="Pfam" id="PF05183">
    <property type="entry name" value="RdRP"/>
    <property type="match status" value="1"/>
</dbReference>
<dbReference type="EMBL" id="JAFNEN010000117">
    <property type="protein sequence ID" value="KAG8193633.1"/>
    <property type="molecule type" value="Genomic_DNA"/>
</dbReference>
<keyword evidence="4 8" id="KW-0548">Nucleotidyltransferase</keyword>
<sequence length="1467" mass="169531">MSTKSIRFVVTYKKSVTDSPSSVEEGIKLFFTKFYHAKKGDCEISVIEPRNIDVDQIYKAELYEIDIIIKFTNCADNFQPGNEFKEIGSAWCDPSKNSLSHLWLRLGNRQDIQNNSKPSHSDVDVKEIAFGTFPTMQNFMEHYRYEGATTRKMQELMSTFYHNQRFFVVYTCLNHKVTPNFKCNNSGKTHKFVVYYKSISRVIVYYIPDQDAVELYFVVRYLPFVYNEKKGRNNEEIKGNPNKGNILASDQEYQEKRWERSLIFGCRCNNSYCHIDDVGKCPVFKVVLTRKTRAFGIIERLIQRCAANTFFFCSNISVSHPDPRMSLDNFGKYPGYDWGSLNMQAEPKEKLDAIFSCQFAWEVVNSRSLEIRDQIIMKCQQSGGLDHWKFIKEVFQKCYKFNEAICNTLYHISELVLRCEIFTFEDALLKIFENYKRNPPKSDLPDGMCFVRRLIITPSRLICLPPTEHFDNRVIREFGSDHLLRVSIQDDNFSKLTFAVQYHTQKDDFMDQVVREILNRNIVFGPRVYEFLASSNSQLREHGLWMFAKDTEKNITAEKIRNWMGDFKGIRNVAKYMARMGQCFSSSEEAAQIELGEEDVEEWPDIKTLDQKYTFSDGIGMISTELAKEIRKALEQKMPFQINGNFNRYKPTAFQIRFQGCKGMVAVNPQLKGRKLIIRPSMNKFPCNSSNLLEIVKISAARNLFLNRPLITILEQLGVKSNIFMKLQKDMVLELTDSLIYEMKAWKLMSNLTTLDYPYKRLLNAGICLTEEPFFRSLLLAVYKVAIDLLRSKARIAIPPQFGRNMLGVLDETDSLEYGQIFVQYSEELGSAESETHILERTVVVTKNPCMHPGDVRKLQAVDVKALHHLKDCIVFPAKGKRPHPDEMAGSDLDGDEYVVIWYDDLIFPDVNKVPMDYPENPAKLQSKPITVPDMIDFLCTYIQNDNIGVLANAHLAWADYHVDGIFSKVCMSIAKKYPQVLDFAKSGFTCYLKAEEKPKFYPDFMEKGTSQNSYKSQNVLGMLFRVTKNLEACVSRIDVTSHAETDDPHFEYPGWEEYKDEAENSLNHYNKRVKNILKKYGLHSETEALTGYVGKMNEYTENRHERDNALSIARTYILDAMKRSKFSFFRAYDFHSRSKHMSPSDLQELKYKMASAWYMVTYRSLDNPVLSFPWIVHDLLCEIREKKLRMRDIVASRPKSSFIKKSDARLVRESAYQSLLNGKCCCVMILYNTVQGWMTQSDLNKTMSADNTFCSYCFARLLSLFVDADRKNKCCSFKPSHMMCDCKKMCSPTKLILEFMKFYATELRSSVSSCGAFIDSITPNTTGSATCNGIREMHLQSIALRTYASLAITRDPYYLGLNENPMGTTDDNSYEEGDPIRISVSQDFEYLLSHKGDDLKLELIELTGVRNVYIIPDKDPKGNWYVLVQSIGTGLQRQVLEELVMDENIVSIISNRLNMKENRRSI</sequence>
<organism evidence="12 13">
    <name type="scientific">Oedothorax gibbosus</name>
    <dbReference type="NCBI Taxonomy" id="931172"/>
    <lineage>
        <taxon>Eukaryota</taxon>
        <taxon>Metazoa</taxon>
        <taxon>Ecdysozoa</taxon>
        <taxon>Arthropoda</taxon>
        <taxon>Chelicerata</taxon>
        <taxon>Arachnida</taxon>
        <taxon>Araneae</taxon>
        <taxon>Araneomorphae</taxon>
        <taxon>Entelegynae</taxon>
        <taxon>Araneoidea</taxon>
        <taxon>Linyphiidae</taxon>
        <taxon>Erigoninae</taxon>
        <taxon>Oedothorax</taxon>
    </lineage>
</organism>
<evidence type="ECO:0000256" key="3">
    <source>
        <dbReference type="ARBA" id="ARBA00022679"/>
    </source>
</evidence>
<keyword evidence="2 8" id="KW-0696">RNA-directed RNA polymerase</keyword>
<evidence type="ECO:0000256" key="5">
    <source>
        <dbReference type="ARBA" id="ARBA00022884"/>
    </source>
</evidence>
<dbReference type="InterPro" id="IPR058752">
    <property type="entry name" value="RDRP_C_head"/>
</dbReference>
<keyword evidence="5 8" id="KW-0694">RNA-binding</keyword>
<dbReference type="PANTHER" id="PTHR23079:SF55">
    <property type="entry name" value="RNA-DIRECTED RNA POLYMERASE"/>
    <property type="match status" value="1"/>
</dbReference>
<comment type="caution">
    <text evidence="12">The sequence shown here is derived from an EMBL/GenBank/DDBJ whole genome shotgun (WGS) entry which is preliminary data.</text>
</comment>
<dbReference type="Proteomes" id="UP000827092">
    <property type="component" value="Unassembled WGS sequence"/>
</dbReference>
<dbReference type="InterPro" id="IPR007855">
    <property type="entry name" value="RDRP"/>
</dbReference>
<dbReference type="EC" id="2.7.7.48" evidence="8"/>
<evidence type="ECO:0000256" key="2">
    <source>
        <dbReference type="ARBA" id="ARBA00022484"/>
    </source>
</evidence>
<evidence type="ECO:0000256" key="1">
    <source>
        <dbReference type="ARBA" id="ARBA00005762"/>
    </source>
</evidence>